<dbReference type="EMBL" id="RQVS01000006">
    <property type="protein sequence ID" value="RRJ87029.1"/>
    <property type="molecule type" value="Genomic_DNA"/>
</dbReference>
<organism evidence="3 4">
    <name type="scientific">Gulosibacter macacae</name>
    <dbReference type="NCBI Taxonomy" id="2488791"/>
    <lineage>
        <taxon>Bacteria</taxon>
        <taxon>Bacillati</taxon>
        <taxon>Actinomycetota</taxon>
        <taxon>Actinomycetes</taxon>
        <taxon>Micrococcales</taxon>
        <taxon>Microbacteriaceae</taxon>
        <taxon>Gulosibacter</taxon>
    </lineage>
</organism>
<keyword evidence="2" id="KW-0812">Transmembrane</keyword>
<evidence type="ECO:0000256" key="1">
    <source>
        <dbReference type="SAM" id="MobiDB-lite"/>
    </source>
</evidence>
<sequence length="194" mass="20632">MADEHPPSDPPRSPYAPDAADGAVPPPASAPAAVSASTPNGGRFNARTKAPLLAALVIIVSIAAAFGGRVIADLPKYPLSANSNVRQPWISSNVASTWSPEGNQTDELKTWTNESDCLANAESGWLRIIREEPRLPETGVQADTGIDTPRNDAEATEVLITEYLGLVTNFFTNGHRGGHALGRRSQFPRPRRGS</sequence>
<dbReference type="Proteomes" id="UP000274391">
    <property type="component" value="Unassembled WGS sequence"/>
</dbReference>
<dbReference type="RefSeq" id="WP_124971683.1">
    <property type="nucleotide sequence ID" value="NZ_RQVS01000006.1"/>
</dbReference>
<keyword evidence="2" id="KW-0472">Membrane</keyword>
<comment type="caution">
    <text evidence="3">The sequence shown here is derived from an EMBL/GenBank/DDBJ whole genome shotgun (WGS) entry which is preliminary data.</text>
</comment>
<keyword evidence="2" id="KW-1133">Transmembrane helix</keyword>
<feature type="transmembrane region" description="Helical" evidence="2">
    <location>
        <begin position="52"/>
        <end position="72"/>
    </location>
</feature>
<name>A0A3P3W021_9MICO</name>
<accession>A0A3P3W021</accession>
<feature type="region of interest" description="Disordered" evidence="1">
    <location>
        <begin position="175"/>
        <end position="194"/>
    </location>
</feature>
<evidence type="ECO:0000313" key="4">
    <source>
        <dbReference type="Proteomes" id="UP000274391"/>
    </source>
</evidence>
<reference evidence="3 4" key="1">
    <citation type="submission" date="2018-11" db="EMBL/GenBank/DDBJ databases">
        <title>YIM 102482-1 draft genome.</title>
        <authorList>
            <person name="Li G."/>
            <person name="Jiang Y."/>
        </authorList>
    </citation>
    <scope>NUCLEOTIDE SEQUENCE [LARGE SCALE GENOMIC DNA]</scope>
    <source>
        <strain evidence="3 4">YIM 102482-1</strain>
    </source>
</reference>
<protein>
    <submittedName>
        <fullName evidence="3">Uncharacterized protein</fullName>
    </submittedName>
</protein>
<gene>
    <name evidence="3" type="ORF">EG850_06410</name>
</gene>
<keyword evidence="4" id="KW-1185">Reference proteome</keyword>
<proteinExistence type="predicted"/>
<dbReference type="AlphaFoldDB" id="A0A3P3W021"/>
<evidence type="ECO:0000256" key="2">
    <source>
        <dbReference type="SAM" id="Phobius"/>
    </source>
</evidence>
<feature type="region of interest" description="Disordered" evidence="1">
    <location>
        <begin position="1"/>
        <end position="38"/>
    </location>
</feature>
<evidence type="ECO:0000313" key="3">
    <source>
        <dbReference type="EMBL" id="RRJ87029.1"/>
    </source>
</evidence>